<evidence type="ECO:0000313" key="10">
    <source>
        <dbReference type="Proteomes" id="UP000334923"/>
    </source>
</evidence>
<evidence type="ECO:0000256" key="2">
    <source>
        <dbReference type="ARBA" id="ARBA00011900"/>
    </source>
</evidence>
<proteinExistence type="inferred from homology"/>
<dbReference type="EC" id="2.1.1.72" evidence="2"/>
<gene>
    <name evidence="9" type="primary">bamHIM</name>
    <name evidence="9" type="ORF">MAMT_00569</name>
</gene>
<dbReference type="GO" id="GO:0003677">
    <property type="term" value="F:DNA binding"/>
    <property type="evidence" value="ECO:0007669"/>
    <property type="project" value="InterPro"/>
</dbReference>
<dbReference type="EMBL" id="CABFVA020000019">
    <property type="protein sequence ID" value="VVM05302.1"/>
    <property type="molecule type" value="Genomic_DNA"/>
</dbReference>
<name>A0A5E6M7G1_9BACT</name>
<evidence type="ECO:0000256" key="4">
    <source>
        <dbReference type="ARBA" id="ARBA00022679"/>
    </source>
</evidence>
<evidence type="ECO:0000259" key="8">
    <source>
        <dbReference type="Pfam" id="PF01555"/>
    </source>
</evidence>
<dbReference type="Pfam" id="PF01555">
    <property type="entry name" value="N6_N4_Mtase"/>
    <property type="match status" value="1"/>
</dbReference>
<evidence type="ECO:0000256" key="3">
    <source>
        <dbReference type="ARBA" id="ARBA00022603"/>
    </source>
</evidence>
<dbReference type="InterPro" id="IPR029063">
    <property type="entry name" value="SAM-dependent_MTases_sf"/>
</dbReference>
<dbReference type="InterPro" id="IPR002295">
    <property type="entry name" value="N4/N6-MTase_EcoPI_Mod-like"/>
</dbReference>
<keyword evidence="5" id="KW-0949">S-adenosyl-L-methionine</keyword>
<dbReference type="SUPFAM" id="SSF53335">
    <property type="entry name" value="S-adenosyl-L-methionine-dependent methyltransferases"/>
    <property type="match status" value="1"/>
</dbReference>
<feature type="compositionally biased region" description="Basic and acidic residues" evidence="7">
    <location>
        <begin position="1"/>
        <end position="10"/>
    </location>
</feature>
<evidence type="ECO:0000256" key="7">
    <source>
        <dbReference type="SAM" id="MobiDB-lite"/>
    </source>
</evidence>
<accession>A0A5E6M7G1</accession>
<evidence type="ECO:0000256" key="6">
    <source>
        <dbReference type="ARBA" id="ARBA00047942"/>
    </source>
</evidence>
<dbReference type="Proteomes" id="UP000334923">
    <property type="component" value="Unassembled WGS sequence"/>
</dbReference>
<evidence type="ECO:0000313" key="9">
    <source>
        <dbReference type="EMBL" id="VVM05302.1"/>
    </source>
</evidence>
<dbReference type="GO" id="GO:0032259">
    <property type="term" value="P:methylation"/>
    <property type="evidence" value="ECO:0007669"/>
    <property type="project" value="UniProtKB-KW"/>
</dbReference>
<dbReference type="PRINTS" id="PR00506">
    <property type="entry name" value="D21N6MTFRASE"/>
</dbReference>
<feature type="region of interest" description="Disordered" evidence="7">
    <location>
        <begin position="1"/>
        <end position="21"/>
    </location>
</feature>
<dbReference type="InterPro" id="IPR002052">
    <property type="entry name" value="DNA_methylase_N6_adenine_CS"/>
</dbReference>
<organism evidence="9 10">
    <name type="scientific">Methylacidimicrobium tartarophylax</name>
    <dbReference type="NCBI Taxonomy" id="1041768"/>
    <lineage>
        <taxon>Bacteria</taxon>
        <taxon>Pseudomonadati</taxon>
        <taxon>Verrucomicrobiota</taxon>
        <taxon>Methylacidimicrobium</taxon>
    </lineage>
</organism>
<dbReference type="InterPro" id="IPR002941">
    <property type="entry name" value="DNA_methylase_N4/N6"/>
</dbReference>
<dbReference type="AlphaFoldDB" id="A0A5E6M7G1"/>
<comment type="similarity">
    <text evidence="1">Belongs to the N(4)/N(6)-methyltransferase family.</text>
</comment>
<dbReference type="GO" id="GO:0009007">
    <property type="term" value="F:site-specific DNA-methyltransferase (adenine-specific) activity"/>
    <property type="evidence" value="ECO:0007669"/>
    <property type="project" value="UniProtKB-EC"/>
</dbReference>
<feature type="domain" description="DNA methylase N-4/N-6" evidence="8">
    <location>
        <begin position="169"/>
        <end position="483"/>
    </location>
</feature>
<keyword evidence="4 9" id="KW-0808">Transferase</keyword>
<dbReference type="PROSITE" id="PS00092">
    <property type="entry name" value="N6_MTASE"/>
    <property type="match status" value="1"/>
</dbReference>
<dbReference type="Gene3D" id="3.40.50.150">
    <property type="entry name" value="Vaccinia Virus protein VP39"/>
    <property type="match status" value="1"/>
</dbReference>
<reference evidence="9 10" key="1">
    <citation type="submission" date="2019-09" db="EMBL/GenBank/DDBJ databases">
        <authorList>
            <person name="Cremers G."/>
        </authorList>
    </citation>
    <scope>NUCLEOTIDE SEQUENCE [LARGE SCALE GENOMIC DNA]</scope>
    <source>
        <strain evidence="9">4A</strain>
    </source>
</reference>
<dbReference type="RefSeq" id="WP_178086877.1">
    <property type="nucleotide sequence ID" value="NZ_CABFVA020000019.1"/>
</dbReference>
<protein>
    <recommendedName>
        <fullName evidence="2">site-specific DNA-methyltransferase (adenine-specific)</fullName>
        <ecNumber evidence="2">2.1.1.72</ecNumber>
    </recommendedName>
</protein>
<keyword evidence="10" id="KW-1185">Reference proteome</keyword>
<keyword evidence="3 9" id="KW-0489">Methyltransferase</keyword>
<comment type="catalytic activity">
    <reaction evidence="6">
        <text>a 2'-deoxyadenosine in DNA + S-adenosyl-L-methionine = an N(6)-methyl-2'-deoxyadenosine in DNA + S-adenosyl-L-homocysteine + H(+)</text>
        <dbReference type="Rhea" id="RHEA:15197"/>
        <dbReference type="Rhea" id="RHEA-COMP:12418"/>
        <dbReference type="Rhea" id="RHEA-COMP:12419"/>
        <dbReference type="ChEBI" id="CHEBI:15378"/>
        <dbReference type="ChEBI" id="CHEBI:57856"/>
        <dbReference type="ChEBI" id="CHEBI:59789"/>
        <dbReference type="ChEBI" id="CHEBI:90615"/>
        <dbReference type="ChEBI" id="CHEBI:90616"/>
        <dbReference type="EC" id="2.1.1.72"/>
    </reaction>
</comment>
<sequence>MPKGGREGLRGRGKVGPEDCQGLVRAPESQRAFRQWLLARIDEAASLPSPHRFSRPQEFVDGGRLVASVGGLAEAVEWLCRLARPLDGSRARTSLPAHPPPRLFCRERISAERIIGAFLEKEEGDRPAPALGSFGSYHFPGEWHNRLVLGDSLLVLESLLFRENRGGEVQAIYFDPPYGVNFPSHFEPFARRRSGEEKDEFERVKAYRDSWEFGLSSYLSHLRERLLLCRELLNQTGSLFLQIGEENLHHVRTLLDEVFGEKNFIRLISFRKTSALPGKLLRGVSDYLLWYAKERERIKYQALYQRKRPGTEGATNYRWVELEQGSCRKLSPEELADPGLLPPGARIFALGDLRSAGASNTGSFAFSFRGEIFRPYANSHWKTTREGMERLARMGRLVVTGRTLMYKRYLSDFPVVGLTNHWADARPSFQRNRRYVVETVERVVERCLLMTTDPGDLVLDPTCGSGTTAAVAERWGRRWICVDAGCVPLALTRLRLLTAVFPDYLLRDPEQGPTVGFLYARRQNAKGEEIGGIVPHVTLESIAKDLPAQEEVLVDCPEEAHGRIRLSGPISVEGLLPTSAEDEESSEEDPSFEARMREVLHLSPVFEASGRRRIALQKLRKPDKSCLLGAEAEVAGRRVGIAFGPKRQPIGESLVRKVVREAERMGYQDLYVVGFGIDAAGLDCVRRQQRAGVRLHYVQASLDLLMGSLLKSTRSSQIFSLSGIPEIRVKSLSGGEEELWKVEFVGMTVFDPEKEAYERRKAEESPAWFLDADYDGRCFVPIGAFFPRTEAWQVVGRALGGVMTDRMQRQLTGRVSSWFRPGRHRRIAVKTMDDRGTELLVVRSLPRERAK</sequence>
<evidence type="ECO:0000256" key="1">
    <source>
        <dbReference type="ARBA" id="ARBA00006594"/>
    </source>
</evidence>
<evidence type="ECO:0000256" key="5">
    <source>
        <dbReference type="ARBA" id="ARBA00022691"/>
    </source>
</evidence>
<dbReference type="GO" id="GO:0008170">
    <property type="term" value="F:N-methyltransferase activity"/>
    <property type="evidence" value="ECO:0007669"/>
    <property type="project" value="InterPro"/>
</dbReference>